<sequence>MDVDPRQEARGVEEVQVRSNAPHRTGGEEEVITFSEADYEGVRLPHDDPVVVTLLVERFTMKRILIDSGSSADILYKHEFDQLRIPTDQLKPVKTPLVGFAGETIHPLGSINLSVVAGTAPRQTQVEMTFLVVDTSSPYNAIVGRPGLNLLETIVSTRHLLVKFPTRFGAGEVRGDQEVARICYKTAISDKGKGKVLSIANVELRGDVEPERPQLVEDVLQVPIEEGNEERVLQVGSQLAEADKEELITFLRDNRDVFAWSAEEVPDISSEVMVHKLSVDPARPLIRQKKRNFSPERQQAIAEEVSKLLQTGFI</sequence>
<dbReference type="InParanoid" id="A0A1Q3BIK9"/>
<reference evidence="3" key="1">
    <citation type="submission" date="2016-04" db="EMBL/GenBank/DDBJ databases">
        <title>Cephalotus genome sequencing.</title>
        <authorList>
            <person name="Fukushima K."/>
            <person name="Hasebe M."/>
            <person name="Fang X."/>
        </authorList>
    </citation>
    <scope>NUCLEOTIDE SEQUENCE [LARGE SCALE GENOMIC DNA]</scope>
    <source>
        <strain evidence="3">cv. St1</strain>
    </source>
</reference>
<dbReference type="PANTHER" id="PTHR33240">
    <property type="entry name" value="OS08G0508500 PROTEIN"/>
    <property type="match status" value="1"/>
</dbReference>
<dbReference type="CDD" id="cd00303">
    <property type="entry name" value="retropepsin_like"/>
    <property type="match status" value="1"/>
</dbReference>
<gene>
    <name evidence="2" type="ORF">CFOL_v3_11252</name>
</gene>
<evidence type="ECO:0000313" key="2">
    <source>
        <dbReference type="EMBL" id="GAV67748.1"/>
    </source>
</evidence>
<dbReference type="Proteomes" id="UP000187406">
    <property type="component" value="Unassembled WGS sequence"/>
</dbReference>
<protein>
    <submittedName>
        <fullName evidence="2">Uncharacterized protein</fullName>
    </submittedName>
</protein>
<dbReference type="PANTHER" id="PTHR33240:SF8">
    <property type="entry name" value="OS03G0439900 PROTEIN"/>
    <property type="match status" value="1"/>
</dbReference>
<dbReference type="Gene3D" id="2.40.70.10">
    <property type="entry name" value="Acid Proteases"/>
    <property type="match status" value="1"/>
</dbReference>
<feature type="compositionally biased region" description="Basic and acidic residues" evidence="1">
    <location>
        <begin position="1"/>
        <end position="16"/>
    </location>
</feature>
<keyword evidence="3" id="KW-1185">Reference proteome</keyword>
<dbReference type="AlphaFoldDB" id="A0A1Q3BIK9"/>
<proteinExistence type="predicted"/>
<dbReference type="InterPro" id="IPR021109">
    <property type="entry name" value="Peptidase_aspartic_dom_sf"/>
</dbReference>
<dbReference type="EMBL" id="BDDD01000585">
    <property type="protein sequence ID" value="GAV67748.1"/>
    <property type="molecule type" value="Genomic_DNA"/>
</dbReference>
<feature type="region of interest" description="Disordered" evidence="1">
    <location>
        <begin position="1"/>
        <end position="28"/>
    </location>
</feature>
<evidence type="ECO:0000256" key="1">
    <source>
        <dbReference type="SAM" id="MobiDB-lite"/>
    </source>
</evidence>
<evidence type="ECO:0000313" key="3">
    <source>
        <dbReference type="Proteomes" id="UP000187406"/>
    </source>
</evidence>
<accession>A0A1Q3BIK9</accession>
<organism evidence="2 3">
    <name type="scientific">Cephalotus follicularis</name>
    <name type="common">Albany pitcher plant</name>
    <dbReference type="NCBI Taxonomy" id="3775"/>
    <lineage>
        <taxon>Eukaryota</taxon>
        <taxon>Viridiplantae</taxon>
        <taxon>Streptophyta</taxon>
        <taxon>Embryophyta</taxon>
        <taxon>Tracheophyta</taxon>
        <taxon>Spermatophyta</taxon>
        <taxon>Magnoliopsida</taxon>
        <taxon>eudicotyledons</taxon>
        <taxon>Gunneridae</taxon>
        <taxon>Pentapetalae</taxon>
        <taxon>rosids</taxon>
        <taxon>fabids</taxon>
        <taxon>Oxalidales</taxon>
        <taxon>Cephalotaceae</taxon>
        <taxon>Cephalotus</taxon>
    </lineage>
</organism>
<name>A0A1Q3BIK9_CEPFO</name>
<comment type="caution">
    <text evidence="2">The sequence shown here is derived from an EMBL/GenBank/DDBJ whole genome shotgun (WGS) entry which is preliminary data.</text>
</comment>